<reference evidence="6 7" key="1">
    <citation type="submission" date="2018-01" db="EMBL/GenBank/DDBJ databases">
        <title>Whole genome sequencing of Histamine producing bacteria.</title>
        <authorList>
            <person name="Butler K."/>
        </authorList>
    </citation>
    <scope>NUCLEOTIDE SEQUENCE [LARGE SCALE GENOMIC DNA]</scope>
    <source>
        <strain evidence="6 7">JCM 12947</strain>
    </source>
</reference>
<keyword evidence="4" id="KW-0804">Transcription</keyword>
<dbReference type="OrthoDB" id="9815676at2"/>
<dbReference type="SUPFAM" id="SSF53850">
    <property type="entry name" value="Periplasmic binding protein-like II"/>
    <property type="match status" value="1"/>
</dbReference>
<dbReference type="GO" id="GO:0006351">
    <property type="term" value="P:DNA-templated transcription"/>
    <property type="evidence" value="ECO:0007669"/>
    <property type="project" value="TreeGrafter"/>
</dbReference>
<dbReference type="PANTHER" id="PTHR30537:SF5">
    <property type="entry name" value="HTH-TYPE TRANSCRIPTIONAL ACTIVATOR TTDR-RELATED"/>
    <property type="match status" value="1"/>
</dbReference>
<dbReference type="PROSITE" id="PS50931">
    <property type="entry name" value="HTH_LYSR"/>
    <property type="match status" value="1"/>
</dbReference>
<dbReference type="Gene3D" id="3.40.190.290">
    <property type="match status" value="1"/>
</dbReference>
<dbReference type="CDD" id="cd08422">
    <property type="entry name" value="PBP2_CrgA_like"/>
    <property type="match status" value="1"/>
</dbReference>
<sequence length="295" mass="33719">MKLDDLDLFLTVVKAGSFASAARQRAIPTSTLSRRIQQLETDTGRKLLVRHAKDMSLTKDGQLLVQQFSTVFDDIHLRLESVDKEKEDFSGVIVINAPIIPLKHQIGPLALEFAKLHPKVQIRFQLGNQNNYHLRGDIDIALRFGHQPASDWVAKRLSHNPSVICTTPDYLNDKPDLTHPNQLVRYDLLSPSPQQRWVFNHISGESVKFIPNARIQSDELDTIHRAAVAGLGIARLPEWYTKKSFENGELIQLFPDWQMEGSDVALLYPQRKLLSERTQALIDFIFEHWKPFESL</sequence>
<dbReference type="Proteomes" id="UP000240987">
    <property type="component" value="Unassembled WGS sequence"/>
</dbReference>
<evidence type="ECO:0000259" key="5">
    <source>
        <dbReference type="PROSITE" id="PS50931"/>
    </source>
</evidence>
<dbReference type="FunFam" id="1.10.10.10:FF:000001">
    <property type="entry name" value="LysR family transcriptional regulator"/>
    <property type="match status" value="1"/>
</dbReference>
<dbReference type="EMBL" id="PYMJ01000018">
    <property type="protein sequence ID" value="PSU46896.1"/>
    <property type="molecule type" value="Genomic_DNA"/>
</dbReference>
<name>A0A2T3JDD4_9GAMM</name>
<dbReference type="Pfam" id="PF03466">
    <property type="entry name" value="LysR_substrate"/>
    <property type="match status" value="1"/>
</dbReference>
<keyword evidence="2" id="KW-0805">Transcription regulation</keyword>
<dbReference type="Pfam" id="PF00126">
    <property type="entry name" value="HTH_1"/>
    <property type="match status" value="1"/>
</dbReference>
<evidence type="ECO:0000256" key="3">
    <source>
        <dbReference type="ARBA" id="ARBA00023125"/>
    </source>
</evidence>
<dbReference type="Gene3D" id="1.10.10.10">
    <property type="entry name" value="Winged helix-like DNA-binding domain superfamily/Winged helix DNA-binding domain"/>
    <property type="match status" value="1"/>
</dbReference>
<dbReference type="InterPro" id="IPR036388">
    <property type="entry name" value="WH-like_DNA-bd_sf"/>
</dbReference>
<protein>
    <submittedName>
        <fullName evidence="6">LysR family transcriptional regulator</fullName>
    </submittedName>
</protein>
<dbReference type="InterPro" id="IPR036390">
    <property type="entry name" value="WH_DNA-bd_sf"/>
</dbReference>
<evidence type="ECO:0000256" key="4">
    <source>
        <dbReference type="ARBA" id="ARBA00023163"/>
    </source>
</evidence>
<comment type="similarity">
    <text evidence="1">Belongs to the LysR transcriptional regulatory family.</text>
</comment>
<evidence type="ECO:0000256" key="2">
    <source>
        <dbReference type="ARBA" id="ARBA00023015"/>
    </source>
</evidence>
<dbReference type="RefSeq" id="WP_006229616.1">
    <property type="nucleotide sequence ID" value="NZ_PYMJ01000018.1"/>
</dbReference>
<dbReference type="SUPFAM" id="SSF46785">
    <property type="entry name" value="Winged helix' DNA-binding domain"/>
    <property type="match status" value="1"/>
</dbReference>
<dbReference type="InterPro" id="IPR000847">
    <property type="entry name" value="LysR_HTH_N"/>
</dbReference>
<comment type="caution">
    <text evidence="6">The sequence shown here is derived from an EMBL/GenBank/DDBJ whole genome shotgun (WGS) entry which is preliminary data.</text>
</comment>
<dbReference type="PANTHER" id="PTHR30537">
    <property type="entry name" value="HTH-TYPE TRANSCRIPTIONAL REGULATOR"/>
    <property type="match status" value="1"/>
</dbReference>
<dbReference type="GO" id="GO:0043565">
    <property type="term" value="F:sequence-specific DNA binding"/>
    <property type="evidence" value="ECO:0007669"/>
    <property type="project" value="TreeGrafter"/>
</dbReference>
<organism evidence="6 7">
    <name type="scientific">Photobacterium frigidiphilum</name>
    <dbReference type="NCBI Taxonomy" id="264736"/>
    <lineage>
        <taxon>Bacteria</taxon>
        <taxon>Pseudomonadati</taxon>
        <taxon>Pseudomonadota</taxon>
        <taxon>Gammaproteobacteria</taxon>
        <taxon>Vibrionales</taxon>
        <taxon>Vibrionaceae</taxon>
        <taxon>Photobacterium</taxon>
    </lineage>
</organism>
<dbReference type="InterPro" id="IPR058163">
    <property type="entry name" value="LysR-type_TF_proteobact-type"/>
</dbReference>
<dbReference type="GO" id="GO:0003700">
    <property type="term" value="F:DNA-binding transcription factor activity"/>
    <property type="evidence" value="ECO:0007669"/>
    <property type="project" value="InterPro"/>
</dbReference>
<accession>A0A2T3JDD4</accession>
<feature type="domain" description="HTH lysR-type" evidence="5">
    <location>
        <begin position="1"/>
        <end position="58"/>
    </location>
</feature>
<evidence type="ECO:0000256" key="1">
    <source>
        <dbReference type="ARBA" id="ARBA00009437"/>
    </source>
</evidence>
<keyword evidence="3" id="KW-0238">DNA-binding</keyword>
<dbReference type="InterPro" id="IPR005119">
    <property type="entry name" value="LysR_subst-bd"/>
</dbReference>
<gene>
    <name evidence="6" type="ORF">C9J12_16950</name>
</gene>
<evidence type="ECO:0000313" key="6">
    <source>
        <dbReference type="EMBL" id="PSU46896.1"/>
    </source>
</evidence>
<evidence type="ECO:0000313" key="7">
    <source>
        <dbReference type="Proteomes" id="UP000240987"/>
    </source>
</evidence>
<keyword evidence="7" id="KW-1185">Reference proteome</keyword>
<dbReference type="AlphaFoldDB" id="A0A2T3JDD4"/>
<proteinExistence type="inferred from homology"/>